<protein>
    <submittedName>
        <fullName evidence="1">Uncharacterized protein</fullName>
    </submittedName>
</protein>
<reference evidence="1" key="2">
    <citation type="submission" date="2025-08" db="UniProtKB">
        <authorList>
            <consortium name="Ensembl"/>
        </authorList>
    </citation>
    <scope>IDENTIFICATION</scope>
</reference>
<dbReference type="Ensembl" id="ENSNLET00000039526.1">
    <property type="protein sequence ID" value="ENSNLEP00000038670.1"/>
    <property type="gene ID" value="ENSNLEG00000032942.1"/>
</dbReference>
<evidence type="ECO:0000313" key="2">
    <source>
        <dbReference type="Proteomes" id="UP000001073"/>
    </source>
</evidence>
<reference evidence="1" key="3">
    <citation type="submission" date="2025-09" db="UniProtKB">
        <authorList>
            <consortium name="Ensembl"/>
        </authorList>
    </citation>
    <scope>IDENTIFICATION</scope>
</reference>
<evidence type="ECO:0000313" key="1">
    <source>
        <dbReference type="Ensembl" id="ENSNLEP00000038670.1"/>
    </source>
</evidence>
<keyword evidence="2" id="KW-1185">Reference proteome</keyword>
<accession>A0A2I3H579</accession>
<name>A0A2I3H579_NOMLE</name>
<dbReference type="AlphaFoldDB" id="A0A2I3H579"/>
<dbReference type="OMA" id="FAGASKC"/>
<proteinExistence type="predicted"/>
<dbReference type="Proteomes" id="UP000001073">
    <property type="component" value="Chromosome 8"/>
</dbReference>
<dbReference type="GeneTree" id="ENSGT00910000148814"/>
<organism evidence="1 2">
    <name type="scientific">Nomascus leucogenys</name>
    <name type="common">Northern white-cheeked gibbon</name>
    <name type="synonym">Hylobates leucogenys</name>
    <dbReference type="NCBI Taxonomy" id="61853"/>
    <lineage>
        <taxon>Eukaryota</taxon>
        <taxon>Metazoa</taxon>
        <taxon>Chordata</taxon>
        <taxon>Craniata</taxon>
        <taxon>Vertebrata</taxon>
        <taxon>Euteleostomi</taxon>
        <taxon>Mammalia</taxon>
        <taxon>Eutheria</taxon>
        <taxon>Euarchontoglires</taxon>
        <taxon>Primates</taxon>
        <taxon>Haplorrhini</taxon>
        <taxon>Catarrhini</taxon>
        <taxon>Hylobatidae</taxon>
        <taxon>Nomascus</taxon>
    </lineage>
</organism>
<sequence length="137" mass="15180">MCLPPLCGRGFAGASKCRRTCHLKLVLHSGPWLRFLLVCLPRSSFLYPCDQTVFVGTVADLGFLTVLPGEYSPNVFGFLAAWNLLLPPAGHHCPHQVDSGSPVPHGSNYHSSVAILKLIFCWITAKYKKKFNMFSFL</sequence>
<dbReference type="EMBL" id="ADFV01051326">
    <property type="status" value="NOT_ANNOTATED_CDS"/>
    <property type="molecule type" value="Genomic_DNA"/>
</dbReference>
<dbReference type="InParanoid" id="A0A2I3H579"/>
<reference evidence="1 2" key="1">
    <citation type="submission" date="2012-10" db="EMBL/GenBank/DDBJ databases">
        <authorList>
            <consortium name="Gibbon Genome Sequencing Consortium"/>
        </authorList>
    </citation>
    <scope>NUCLEOTIDE SEQUENCE [LARGE SCALE GENOMIC DNA]</scope>
</reference>